<dbReference type="InterPro" id="IPR001611">
    <property type="entry name" value="Leu-rich_rpt"/>
</dbReference>
<name>A0A9Q0R3F0_9MAGN</name>
<dbReference type="PANTHER" id="PTHR48006:SF60">
    <property type="entry name" value="PROTEIN KINASE DOMAIN-CONTAINING PROTEIN"/>
    <property type="match status" value="1"/>
</dbReference>
<protein>
    <submittedName>
        <fullName evidence="2">Uncharacterized protein</fullName>
    </submittedName>
</protein>
<dbReference type="AlphaFoldDB" id="A0A9Q0R3F0"/>
<dbReference type="EMBL" id="JAMYWD010000001">
    <property type="protein sequence ID" value="KAJ4981940.1"/>
    <property type="molecule type" value="Genomic_DNA"/>
</dbReference>
<keyword evidence="1" id="KW-0812">Transmembrane</keyword>
<comment type="caution">
    <text evidence="2">The sequence shown here is derived from an EMBL/GenBank/DDBJ whole genome shotgun (WGS) entry which is preliminary data.</text>
</comment>
<dbReference type="PANTHER" id="PTHR48006">
    <property type="entry name" value="LEUCINE-RICH REPEAT-CONTAINING PROTEIN DDB_G0281931-RELATED"/>
    <property type="match status" value="1"/>
</dbReference>
<keyword evidence="1" id="KW-1133">Transmembrane helix</keyword>
<dbReference type="InterPro" id="IPR032675">
    <property type="entry name" value="LRR_dom_sf"/>
</dbReference>
<evidence type="ECO:0000313" key="3">
    <source>
        <dbReference type="Proteomes" id="UP001141806"/>
    </source>
</evidence>
<accession>A0A9Q0R3F0</accession>
<evidence type="ECO:0000313" key="2">
    <source>
        <dbReference type="EMBL" id="KAJ4981940.1"/>
    </source>
</evidence>
<sequence length="309" mass="34803">MAMGSCSYFEDSRIKKKKLSGRRRSSGFVVVSIWIICFYCFVAFAFVVMTTSLLDDEVEALHEIAESLGKKDWNFSLDLCSGDSEWVTVNRWKERRMPSLTIAPFPIPLFVTLLSLPGVQPRNLGKLPYLQEIDLSRNYLNGTIPAEWASLPFVNILLIGNRLSDPIPKEIGSIATLRNLTLEDNQLSGPLPPELGSLVDIDRIAIQASGLEGPIPSEISLLVKLTDMRITDINETEMDFPPLRNMTSMKSLILGSCNIIGPLPEYFGEMKMAYKVEREVPTTFFGDHCKHLYPLIVNKKDPKSRCRRT</sequence>
<dbReference type="Gene3D" id="3.80.10.10">
    <property type="entry name" value="Ribonuclease Inhibitor"/>
    <property type="match status" value="1"/>
</dbReference>
<feature type="transmembrane region" description="Helical" evidence="1">
    <location>
        <begin position="25"/>
        <end position="49"/>
    </location>
</feature>
<dbReference type="InterPro" id="IPR051824">
    <property type="entry name" value="LRR_Rcpt-Like_S/T_Kinase"/>
</dbReference>
<dbReference type="OrthoDB" id="1897577at2759"/>
<keyword evidence="1" id="KW-0472">Membrane</keyword>
<proteinExistence type="predicted"/>
<dbReference type="Pfam" id="PF00560">
    <property type="entry name" value="LRR_1"/>
    <property type="match status" value="2"/>
</dbReference>
<evidence type="ECO:0000256" key="1">
    <source>
        <dbReference type="SAM" id="Phobius"/>
    </source>
</evidence>
<gene>
    <name evidence="2" type="ORF">NE237_032777</name>
</gene>
<dbReference type="Proteomes" id="UP001141806">
    <property type="component" value="Unassembled WGS sequence"/>
</dbReference>
<reference evidence="2" key="1">
    <citation type="journal article" date="2023" name="Plant J.">
        <title>The genome of the king protea, Protea cynaroides.</title>
        <authorList>
            <person name="Chang J."/>
            <person name="Duong T.A."/>
            <person name="Schoeman C."/>
            <person name="Ma X."/>
            <person name="Roodt D."/>
            <person name="Barker N."/>
            <person name="Li Z."/>
            <person name="Van de Peer Y."/>
            <person name="Mizrachi E."/>
        </authorList>
    </citation>
    <scope>NUCLEOTIDE SEQUENCE</scope>
    <source>
        <tissue evidence="2">Young leaves</tissue>
    </source>
</reference>
<dbReference type="SUPFAM" id="SSF52058">
    <property type="entry name" value="L domain-like"/>
    <property type="match status" value="1"/>
</dbReference>
<keyword evidence="3" id="KW-1185">Reference proteome</keyword>
<organism evidence="2 3">
    <name type="scientific">Protea cynaroides</name>
    <dbReference type="NCBI Taxonomy" id="273540"/>
    <lineage>
        <taxon>Eukaryota</taxon>
        <taxon>Viridiplantae</taxon>
        <taxon>Streptophyta</taxon>
        <taxon>Embryophyta</taxon>
        <taxon>Tracheophyta</taxon>
        <taxon>Spermatophyta</taxon>
        <taxon>Magnoliopsida</taxon>
        <taxon>Proteales</taxon>
        <taxon>Proteaceae</taxon>
        <taxon>Protea</taxon>
    </lineage>
</organism>